<gene>
    <name evidence="2" type="ORF">HMPREF3180_01099</name>
</gene>
<comment type="caution">
    <text evidence="2">The sequence shown here is derived from an EMBL/GenBank/DDBJ whole genome shotgun (WGS) entry which is preliminary data.</text>
</comment>
<accession>A0A134ADV6</accession>
<evidence type="ECO:0000313" key="3">
    <source>
        <dbReference type="Proteomes" id="UP000070483"/>
    </source>
</evidence>
<dbReference type="STRING" id="157687.HMPREF3180_01099"/>
<sequence>MSFNEETDTYTCANNRELEFRHVSKQKNKSGYILEKKVYGCTNCAGCSLAEKCKGTPHNKKLYVADNFLRFRKQSQI</sequence>
<proteinExistence type="predicted"/>
<dbReference type="AlphaFoldDB" id="A0A134ADV6"/>
<evidence type="ECO:0000259" key="1">
    <source>
        <dbReference type="Pfam" id="PF13751"/>
    </source>
</evidence>
<dbReference type="Proteomes" id="UP000070483">
    <property type="component" value="Unassembled WGS sequence"/>
</dbReference>
<keyword evidence="3" id="KW-1185">Reference proteome</keyword>
<dbReference type="PATRIC" id="fig|157687.3.peg.1093"/>
<dbReference type="InterPro" id="IPR025668">
    <property type="entry name" value="Tnp_DDE_dom"/>
</dbReference>
<protein>
    <recommendedName>
        <fullName evidence="1">Transposase DDE domain-containing protein</fullName>
    </recommendedName>
</protein>
<dbReference type="EMBL" id="LSDD01000085">
    <property type="protein sequence ID" value="KXB65906.1"/>
    <property type="molecule type" value="Genomic_DNA"/>
</dbReference>
<feature type="domain" description="Transposase DDE" evidence="1">
    <location>
        <begin position="11"/>
        <end position="74"/>
    </location>
</feature>
<dbReference type="Pfam" id="PF13751">
    <property type="entry name" value="DDE_Tnp_1_6"/>
    <property type="match status" value="1"/>
</dbReference>
<name>A0A134ADV6_9FUSO</name>
<reference evidence="3" key="1">
    <citation type="submission" date="2016-01" db="EMBL/GenBank/DDBJ databases">
        <authorList>
            <person name="Mitreva M."/>
            <person name="Pepin K.H."/>
            <person name="Mihindukulasuriya K.A."/>
            <person name="Fulton R."/>
            <person name="Fronick C."/>
            <person name="O'Laughlin M."/>
            <person name="Miner T."/>
            <person name="Herter B."/>
            <person name="Rosa B.A."/>
            <person name="Cordes M."/>
            <person name="Tomlinson C."/>
            <person name="Wollam A."/>
            <person name="Palsikar V.B."/>
            <person name="Mardis E.R."/>
            <person name="Wilson R.K."/>
        </authorList>
    </citation>
    <scope>NUCLEOTIDE SEQUENCE [LARGE SCALE GENOMIC DNA]</scope>
    <source>
        <strain evidence="3">KA00185</strain>
    </source>
</reference>
<evidence type="ECO:0000313" key="2">
    <source>
        <dbReference type="EMBL" id="KXB65906.1"/>
    </source>
</evidence>
<organism evidence="2 3">
    <name type="scientific">Leptotrichia wadei</name>
    <dbReference type="NCBI Taxonomy" id="157687"/>
    <lineage>
        <taxon>Bacteria</taxon>
        <taxon>Fusobacteriati</taxon>
        <taxon>Fusobacteriota</taxon>
        <taxon>Fusobacteriia</taxon>
        <taxon>Fusobacteriales</taxon>
        <taxon>Leptotrichiaceae</taxon>
        <taxon>Leptotrichia</taxon>
    </lineage>
</organism>